<gene>
    <name evidence="1" type="ORF">CEXT_535671</name>
</gene>
<dbReference type="AlphaFoldDB" id="A0AAV4XDY4"/>
<sequence length="131" mass="14748">MSVIPRSLPLMVLNYCCAGSSFGRNLPPIVLKQYQLDRVPPKSHLRSSYKLPGACRNEIKGHTSSINHVKTILTSPLKKGSNCSLSAYFHGRSGRHIFITWAALSYIKKPYMHCGMISGNFWGQKNWELLL</sequence>
<accession>A0AAV4XDY4</accession>
<organism evidence="1 2">
    <name type="scientific">Caerostris extrusa</name>
    <name type="common">Bark spider</name>
    <name type="synonym">Caerostris bankana</name>
    <dbReference type="NCBI Taxonomy" id="172846"/>
    <lineage>
        <taxon>Eukaryota</taxon>
        <taxon>Metazoa</taxon>
        <taxon>Ecdysozoa</taxon>
        <taxon>Arthropoda</taxon>
        <taxon>Chelicerata</taxon>
        <taxon>Arachnida</taxon>
        <taxon>Araneae</taxon>
        <taxon>Araneomorphae</taxon>
        <taxon>Entelegynae</taxon>
        <taxon>Araneoidea</taxon>
        <taxon>Araneidae</taxon>
        <taxon>Caerostris</taxon>
    </lineage>
</organism>
<name>A0AAV4XDY4_CAEEX</name>
<dbReference type="Proteomes" id="UP001054945">
    <property type="component" value="Unassembled WGS sequence"/>
</dbReference>
<dbReference type="EMBL" id="BPLR01017482">
    <property type="protein sequence ID" value="GIY91984.1"/>
    <property type="molecule type" value="Genomic_DNA"/>
</dbReference>
<proteinExistence type="predicted"/>
<keyword evidence="2" id="KW-1185">Reference proteome</keyword>
<evidence type="ECO:0000313" key="2">
    <source>
        <dbReference type="Proteomes" id="UP001054945"/>
    </source>
</evidence>
<comment type="caution">
    <text evidence="1">The sequence shown here is derived from an EMBL/GenBank/DDBJ whole genome shotgun (WGS) entry which is preliminary data.</text>
</comment>
<reference evidence="1 2" key="1">
    <citation type="submission" date="2021-06" db="EMBL/GenBank/DDBJ databases">
        <title>Caerostris extrusa draft genome.</title>
        <authorList>
            <person name="Kono N."/>
            <person name="Arakawa K."/>
        </authorList>
    </citation>
    <scope>NUCLEOTIDE SEQUENCE [LARGE SCALE GENOMIC DNA]</scope>
</reference>
<protein>
    <submittedName>
        <fullName evidence="1">Uncharacterized protein</fullName>
    </submittedName>
</protein>
<evidence type="ECO:0000313" key="1">
    <source>
        <dbReference type="EMBL" id="GIY91984.1"/>
    </source>
</evidence>